<feature type="region of interest" description="Disordered" evidence="1">
    <location>
        <begin position="1"/>
        <end position="22"/>
    </location>
</feature>
<gene>
    <name evidence="2" type="ORF">SNAT2548_LOCUS5079</name>
</gene>
<accession>A0A812J0Q4</accession>
<keyword evidence="3" id="KW-1185">Reference proteome</keyword>
<reference evidence="2" key="1">
    <citation type="submission" date="2021-02" db="EMBL/GenBank/DDBJ databases">
        <authorList>
            <person name="Dougan E. K."/>
            <person name="Rhodes N."/>
            <person name="Thang M."/>
            <person name="Chan C."/>
        </authorList>
    </citation>
    <scope>NUCLEOTIDE SEQUENCE</scope>
</reference>
<evidence type="ECO:0000256" key="1">
    <source>
        <dbReference type="SAM" id="MobiDB-lite"/>
    </source>
</evidence>
<sequence>MDSLQALAMTESTSSSSARKRQREIRDAVLPCLGHAGTNAGHVDRTLQRLHQAGIVEKPPSKGSVRHRDYRIRKDWLQETTMTATLPLTDDREHQWPVVDVLKATEAMAEANPAYGKKLLEAVFRVGQETSIILYCDEATPGNPLAPCVQRKAYLFYIGYKCMRPRPGSWTTVAALPSNLLIDVIGGVAGATTVLLRALTPCWNGRTLLIAGQRIFCKLRLEAFSGDEAGLAACLAAKGASGRRPCWLCSNLISKLCRDQLLERGQANVLNKFVTIDEAALSKISAKIWDGDTNREEPWHSQNCEVCMLLQAFNQQGLSNQALQEQLSAPLEFLHNRPKLRTLDKNFFSEKLWKADGQDQVAMMPLLHFYIVSVLDVAIKDKLSEQVHCFQLLCKRVFYLEALRMSRDSALLPLLESAEKEHHEAFATVWGLAEMRPKHHYSRHQVQQFRQHDEIIDTMNTERRHQIYKTLCNNKIKDVRHLEWAVLAGSFFNEKEVLEAATWNLCVTTVENGRKAAVCAWRRYIVGNPIVVSNLETCGVIEDVQQTEAGTLLVLAMYNLAAVIDTGIMQWTRSDVQRSLEIAEDQRNVLLPACWKFAGPSLLTLW</sequence>
<dbReference type="Proteomes" id="UP000604046">
    <property type="component" value="Unassembled WGS sequence"/>
</dbReference>
<dbReference type="EMBL" id="CAJNDS010000318">
    <property type="protein sequence ID" value="CAE7191822.1"/>
    <property type="molecule type" value="Genomic_DNA"/>
</dbReference>
<name>A0A812J0Q4_9DINO</name>
<proteinExistence type="predicted"/>
<evidence type="ECO:0000313" key="3">
    <source>
        <dbReference type="Proteomes" id="UP000604046"/>
    </source>
</evidence>
<dbReference type="AlphaFoldDB" id="A0A812J0Q4"/>
<protein>
    <submittedName>
        <fullName evidence="2">Uncharacterized protein</fullName>
    </submittedName>
</protein>
<comment type="caution">
    <text evidence="2">The sequence shown here is derived from an EMBL/GenBank/DDBJ whole genome shotgun (WGS) entry which is preliminary data.</text>
</comment>
<evidence type="ECO:0000313" key="2">
    <source>
        <dbReference type="EMBL" id="CAE7191822.1"/>
    </source>
</evidence>
<organism evidence="2 3">
    <name type="scientific">Symbiodinium natans</name>
    <dbReference type="NCBI Taxonomy" id="878477"/>
    <lineage>
        <taxon>Eukaryota</taxon>
        <taxon>Sar</taxon>
        <taxon>Alveolata</taxon>
        <taxon>Dinophyceae</taxon>
        <taxon>Suessiales</taxon>
        <taxon>Symbiodiniaceae</taxon>
        <taxon>Symbiodinium</taxon>
    </lineage>
</organism>